<dbReference type="FunFam" id="3.30.70.330:FF:000879">
    <property type="entry name" value="Splicing factor U2af large subunit A"/>
    <property type="match status" value="1"/>
</dbReference>
<dbReference type="Gene3D" id="3.30.70.330">
    <property type="match status" value="5"/>
</dbReference>
<evidence type="ECO:0000256" key="5">
    <source>
        <dbReference type="SAM" id="MobiDB-lite"/>
    </source>
</evidence>
<evidence type="ECO:0000256" key="1">
    <source>
        <dbReference type="ARBA" id="ARBA00022664"/>
    </source>
</evidence>
<dbReference type="InterPro" id="IPR000504">
    <property type="entry name" value="RRM_dom"/>
</dbReference>
<protein>
    <submittedName>
        <fullName evidence="7">Splicing factor u2af large subunit, putative</fullName>
    </submittedName>
</protein>
<dbReference type="EMBL" id="EQ974108">
    <property type="protein sequence ID" value="EEF33547.1"/>
    <property type="molecule type" value="Genomic_DNA"/>
</dbReference>
<feature type="compositionally biased region" description="Basic and acidic residues" evidence="5">
    <location>
        <begin position="247"/>
        <end position="256"/>
    </location>
</feature>
<organism evidence="7 8">
    <name type="scientific">Ricinus communis</name>
    <name type="common">Castor bean</name>
    <dbReference type="NCBI Taxonomy" id="3988"/>
    <lineage>
        <taxon>Eukaryota</taxon>
        <taxon>Viridiplantae</taxon>
        <taxon>Streptophyta</taxon>
        <taxon>Embryophyta</taxon>
        <taxon>Tracheophyta</taxon>
        <taxon>Spermatophyta</taxon>
        <taxon>Magnoliopsida</taxon>
        <taxon>eudicotyledons</taxon>
        <taxon>Gunneridae</taxon>
        <taxon>Pentapetalae</taxon>
        <taxon>rosids</taxon>
        <taxon>fabids</taxon>
        <taxon>Malpighiales</taxon>
        <taxon>Euphorbiaceae</taxon>
        <taxon>Acalyphoideae</taxon>
        <taxon>Acalypheae</taxon>
        <taxon>Ricinus</taxon>
    </lineage>
</organism>
<reference evidence="8" key="1">
    <citation type="journal article" date="2010" name="Nat. Biotechnol.">
        <title>Draft genome sequence of the oilseed species Ricinus communis.</title>
        <authorList>
            <person name="Chan A.P."/>
            <person name="Crabtree J."/>
            <person name="Zhao Q."/>
            <person name="Lorenzi H."/>
            <person name="Orvis J."/>
            <person name="Puiu D."/>
            <person name="Melake-Berhan A."/>
            <person name="Jones K.M."/>
            <person name="Redman J."/>
            <person name="Chen G."/>
            <person name="Cahoon E.B."/>
            <person name="Gedil M."/>
            <person name="Stanke M."/>
            <person name="Haas B.J."/>
            <person name="Wortman J.R."/>
            <person name="Fraser-Liggett C.M."/>
            <person name="Ravel J."/>
            <person name="Rabinowicz P.D."/>
        </authorList>
    </citation>
    <scope>NUCLEOTIDE SEQUENCE [LARGE SCALE GENOMIC DNA]</scope>
    <source>
        <strain evidence="8">cv. Hale</strain>
    </source>
</reference>
<dbReference type="Proteomes" id="UP000008311">
    <property type="component" value="Unassembled WGS sequence"/>
</dbReference>
<feature type="region of interest" description="Disordered" evidence="5">
    <location>
        <begin position="712"/>
        <end position="739"/>
    </location>
</feature>
<feature type="domain" description="RRM" evidence="6">
    <location>
        <begin position="403"/>
        <end position="486"/>
    </location>
</feature>
<evidence type="ECO:0000256" key="3">
    <source>
        <dbReference type="ARBA" id="ARBA00023187"/>
    </source>
</evidence>
<dbReference type="GO" id="GO:0030628">
    <property type="term" value="F:pre-mRNA 3'-splice site binding"/>
    <property type="evidence" value="ECO:0000318"/>
    <property type="project" value="GO_Central"/>
</dbReference>
<dbReference type="eggNOG" id="KOG0120">
    <property type="taxonomic scope" value="Eukaryota"/>
</dbReference>
<feature type="compositionally biased region" description="Basic and acidic residues" evidence="5">
    <location>
        <begin position="64"/>
        <end position="218"/>
    </location>
</feature>
<proteinExistence type="predicted"/>
<dbReference type="GO" id="GO:0089701">
    <property type="term" value="C:U2AF complex"/>
    <property type="evidence" value="ECO:0000318"/>
    <property type="project" value="GO_Central"/>
</dbReference>
<keyword evidence="2 4" id="KW-0694">RNA-binding</keyword>
<keyword evidence="8" id="KW-1185">Reference proteome</keyword>
<dbReference type="AlphaFoldDB" id="B9SS44"/>
<evidence type="ECO:0000313" key="8">
    <source>
        <dbReference type="Proteomes" id="UP000008311"/>
    </source>
</evidence>
<dbReference type="SUPFAM" id="SSF54928">
    <property type="entry name" value="RNA-binding domain, RBD"/>
    <property type="match status" value="2"/>
</dbReference>
<evidence type="ECO:0000256" key="4">
    <source>
        <dbReference type="PROSITE-ProRule" id="PRU00176"/>
    </source>
</evidence>
<dbReference type="SMART" id="SM00360">
    <property type="entry name" value="RRM"/>
    <property type="match status" value="1"/>
</dbReference>
<evidence type="ECO:0000256" key="2">
    <source>
        <dbReference type="ARBA" id="ARBA00022884"/>
    </source>
</evidence>
<feature type="compositionally biased region" description="Basic and acidic residues" evidence="5">
    <location>
        <begin position="33"/>
        <end position="54"/>
    </location>
</feature>
<accession>B9SS44</accession>
<keyword evidence="1" id="KW-0507">mRNA processing</keyword>
<dbReference type="GO" id="GO:0071004">
    <property type="term" value="C:U2-type prespliceosome"/>
    <property type="evidence" value="ECO:0000318"/>
    <property type="project" value="GO_Central"/>
</dbReference>
<dbReference type="InterPro" id="IPR035979">
    <property type="entry name" value="RBD_domain_sf"/>
</dbReference>
<dbReference type="GO" id="GO:0000245">
    <property type="term" value="P:spliceosomal complex assembly"/>
    <property type="evidence" value="ECO:0000318"/>
    <property type="project" value="GO_Central"/>
</dbReference>
<gene>
    <name evidence="7" type="ORF">RCOM_1168220</name>
</gene>
<dbReference type="GO" id="GO:0000243">
    <property type="term" value="C:commitment complex"/>
    <property type="evidence" value="ECO:0000318"/>
    <property type="project" value="GO_Central"/>
</dbReference>
<keyword evidence="3" id="KW-0508">mRNA splicing</keyword>
<dbReference type="GO" id="GO:0016607">
    <property type="term" value="C:nuclear speck"/>
    <property type="evidence" value="ECO:0000318"/>
    <property type="project" value="GO_Central"/>
</dbReference>
<feature type="compositionally biased region" description="Basic and acidic residues" evidence="5">
    <location>
        <begin position="1"/>
        <end position="22"/>
    </location>
</feature>
<name>B9SS44_RICCO</name>
<evidence type="ECO:0000313" key="7">
    <source>
        <dbReference type="EMBL" id="EEF33547.1"/>
    </source>
</evidence>
<dbReference type="PROSITE" id="PS50102">
    <property type="entry name" value="RRM"/>
    <property type="match status" value="1"/>
</dbReference>
<dbReference type="PANTHER" id="PTHR23139">
    <property type="entry name" value="RNA-BINDING PROTEIN"/>
    <property type="match status" value="1"/>
</dbReference>
<sequence length="844" mass="94604">MSERGNRRSKDENTEKVSERGNRRNRNGNTENASERGNKRSKDENTEKVPERGNARSKYSSYVVREHLLERDAKAISKEKEEKTSMKDEYITKSKDREIQDSEVKLKSEVHRDLKPKGRAGEEIYDRRKSDEQRSNNVKNEDLKKHPRHLTERVRHEDGSRGVSEREDKSKYRKGVDEKNKDRLPTRKHDLGKGHDSENLDKKEKDELSKSHYEEIKLKSRRSRSREREDRKRRSISPLPRSRKHASYHDREHGEPSLHFLKGKSGQQHSDIDRNKITNNGSTGHYKRHGGSASRLGGYSPRKRRSEAAARTPSPTKHSPEKKKAKWDLAPEGADSTFSVSVPPIFKLSNQIASLNARATVSAVPVASIPVKPLSGVSSNILLTNKNDTIDSVQLTQATRPMRRLYVENIPAEASEKAVLERLNNLLISSGVNHIQGTQPCISCIIHKEKGQALVEFLTPEDASAALSFDGSYFSGSTIKIRRPKDFIMEIASTFGPLKAYHFENIDDVNGPCAFVEYADQSVTFRACAGLNGMKLGGQVISAVQVIPNASTLEIDGKQPFYGVPEQAKPLLDKPTQVLKLKNLFDPETLPSLSRIEIEEVLEDVRLECARFGTVKSVNVVRNGPIPIFTSEACKMNEDMDSAGPQQNLGGDETNAETEKTIGDIHHEPVEANDTDDDKPVEGNGVEDDKPADDLMEDESSQLGQFDSNMAVENLSGDGVPEPQEPIPIQQTSKDESDCLHGKVTDDVQMKDTIAEHKLPIQQELKESFTNDHAVESDATGKGDHEEHNCDLSYIFYPSCVFVEFGRTEASCIAAHCLHGRLYDGRTVTVGYIPLDVYRSRFPK</sequence>
<dbReference type="STRING" id="3988.B9SS44"/>
<dbReference type="FunCoup" id="B9SS44">
    <property type="interactions" value="892"/>
</dbReference>
<dbReference type="InParanoid" id="B9SS44"/>
<dbReference type="GO" id="GO:0008187">
    <property type="term" value="F:poly-pyrimidine tract binding"/>
    <property type="evidence" value="ECO:0000318"/>
    <property type="project" value="GO_Central"/>
</dbReference>
<evidence type="ECO:0000259" key="6">
    <source>
        <dbReference type="PROSITE" id="PS50102"/>
    </source>
</evidence>
<feature type="region of interest" description="Disordered" evidence="5">
    <location>
        <begin position="1"/>
        <end position="328"/>
    </location>
</feature>
<feature type="compositionally biased region" description="Basic residues" evidence="5">
    <location>
        <begin position="233"/>
        <end position="246"/>
    </location>
</feature>
<dbReference type="InterPro" id="IPR012677">
    <property type="entry name" value="Nucleotide-bd_a/b_plait_sf"/>
</dbReference>
<feature type="region of interest" description="Disordered" evidence="5">
    <location>
        <begin position="664"/>
        <end position="699"/>
    </location>
</feature>